<accession>G2ZVX2</accession>
<evidence type="ECO:0000313" key="2">
    <source>
        <dbReference type="EMBL" id="CCA83253.1"/>
    </source>
</evidence>
<evidence type="ECO:0000256" key="1">
    <source>
        <dbReference type="SAM" id="MobiDB-lite"/>
    </source>
</evidence>
<dbReference type="EMBL" id="FR854082">
    <property type="protein sequence ID" value="CCA83253.1"/>
    <property type="molecule type" value="Genomic_DNA"/>
</dbReference>
<reference evidence="2" key="2">
    <citation type="submission" date="2011-04" db="EMBL/GenBank/DDBJ databases">
        <authorList>
            <person name="Genoscope - CEA"/>
        </authorList>
    </citation>
    <scope>NUCLEOTIDE SEQUENCE</scope>
    <source>
        <strain evidence="2">R229</strain>
    </source>
</reference>
<protein>
    <submittedName>
        <fullName evidence="2">Uncharacterized protein</fullName>
    </submittedName>
</protein>
<feature type="region of interest" description="Disordered" evidence="1">
    <location>
        <begin position="1"/>
        <end position="23"/>
    </location>
</feature>
<organism evidence="2">
    <name type="scientific">blood disease bacterium R229</name>
    <dbReference type="NCBI Taxonomy" id="741978"/>
    <lineage>
        <taxon>Bacteria</taxon>
        <taxon>Pseudomonadati</taxon>
        <taxon>Pseudomonadota</taxon>
        <taxon>Betaproteobacteria</taxon>
        <taxon>Burkholderiales</taxon>
        <taxon>Burkholderiaceae</taxon>
        <taxon>Ralstonia</taxon>
        <taxon>Ralstonia solanacearum species complex</taxon>
    </lineage>
</organism>
<feature type="compositionally biased region" description="Polar residues" evidence="1">
    <location>
        <begin position="7"/>
        <end position="17"/>
    </location>
</feature>
<sequence length="57" mass="6124">MRKHSAQHQPRNAQPTATRPVRNVGAAILTATAKHPERFIGNRALASALARAVSPTK</sequence>
<proteinExistence type="predicted"/>
<name>G2ZVX2_9RALS</name>
<dbReference type="AlphaFoldDB" id="G2ZVX2"/>
<reference evidence="2" key="1">
    <citation type="journal article" date="2011" name="PLoS ONE">
        <title>Ralstonia syzygii, the Blood Disease Bacterium and some Asian R. solanacearum strains form a single genomic species despite divergent lifestyles.</title>
        <authorList>
            <person name="Remenant B."/>
            <person name="de Cambiaire J.C."/>
            <person name="Cellier G."/>
            <person name="Jacobs J.M."/>
            <person name="Mangenot S."/>
            <person name="Barbe V."/>
            <person name="Lajus A."/>
            <person name="Vallenet D."/>
            <person name="Medigue C."/>
            <person name="Fegan M."/>
            <person name="Allen C."/>
            <person name="Prior P."/>
        </authorList>
    </citation>
    <scope>NUCLEOTIDE SEQUENCE</scope>
    <source>
        <strain evidence="2">R229</strain>
    </source>
</reference>
<gene>
    <name evidence="2" type="ORF">BDB_mp60419</name>
</gene>